<evidence type="ECO:0000313" key="1">
    <source>
        <dbReference type="EMBL" id="SDJ71780.1"/>
    </source>
</evidence>
<dbReference type="STRING" id="890420.SAMN05216226_1083"/>
<reference evidence="1 2" key="1">
    <citation type="submission" date="2016-10" db="EMBL/GenBank/DDBJ databases">
        <authorList>
            <person name="de Groot N.N."/>
        </authorList>
    </citation>
    <scope>NUCLEOTIDE SEQUENCE [LARGE SCALE GENOMIC DNA]</scope>
    <source>
        <strain evidence="1 2">IBRC-M10015</strain>
    </source>
</reference>
<gene>
    <name evidence="1" type="ORF">SAMN05216226_1083</name>
</gene>
<name>A0A1G8W2W1_9EURY</name>
<dbReference type="AlphaFoldDB" id="A0A1G8W2W1"/>
<dbReference type="EMBL" id="FNFC01000008">
    <property type="protein sequence ID" value="SDJ71780.1"/>
    <property type="molecule type" value="Genomic_DNA"/>
</dbReference>
<protein>
    <submittedName>
        <fullName evidence="1">Uncharacterized protein</fullName>
    </submittedName>
</protein>
<organism evidence="1 2">
    <name type="scientific">Halovenus aranensis</name>
    <dbReference type="NCBI Taxonomy" id="890420"/>
    <lineage>
        <taxon>Archaea</taxon>
        <taxon>Methanobacteriati</taxon>
        <taxon>Methanobacteriota</taxon>
        <taxon>Stenosarchaea group</taxon>
        <taxon>Halobacteria</taxon>
        <taxon>Halobacteriales</taxon>
        <taxon>Haloarculaceae</taxon>
        <taxon>Halovenus</taxon>
    </lineage>
</organism>
<evidence type="ECO:0000313" key="2">
    <source>
        <dbReference type="Proteomes" id="UP000198856"/>
    </source>
</evidence>
<dbReference type="RefSeq" id="WP_092702203.1">
    <property type="nucleotide sequence ID" value="NZ_FNFC01000008.1"/>
</dbReference>
<dbReference type="OrthoDB" id="350316at2157"/>
<proteinExistence type="predicted"/>
<keyword evidence="2" id="KW-1185">Reference proteome</keyword>
<accession>A0A1G8W2W1</accession>
<sequence length="131" mass="14849">MSYEKPPYDATIDNIKLLCEELRDVSETDKDELEEGVEDLQGSTFSRTLEAAVRLGLFEKAENGYKPTTEGKRIGYGRLSDEDEKELFRKLVKQYDFYNALLEIVGGSLTSDDGEQSVLPNREFGSRVELV</sequence>
<dbReference type="Proteomes" id="UP000198856">
    <property type="component" value="Unassembled WGS sequence"/>
</dbReference>